<dbReference type="InterPro" id="IPR027417">
    <property type="entry name" value="P-loop_NTPase"/>
</dbReference>
<feature type="repeat" description="ANK" evidence="4">
    <location>
        <begin position="103"/>
        <end position="135"/>
    </location>
</feature>
<dbReference type="GO" id="GO:0005525">
    <property type="term" value="F:GTP binding"/>
    <property type="evidence" value="ECO:0007669"/>
    <property type="project" value="UniProtKB-KW"/>
</dbReference>
<dbReference type="AlphaFoldDB" id="L8H772"/>
<protein>
    <submittedName>
        <fullName evidence="5">Ankyrin domain containing ras subfamily protein</fullName>
    </submittedName>
</protein>
<dbReference type="InterPro" id="IPR036770">
    <property type="entry name" value="Ankyrin_rpt-contain_sf"/>
</dbReference>
<dbReference type="SMART" id="SM00248">
    <property type="entry name" value="ANK"/>
    <property type="match status" value="2"/>
</dbReference>
<dbReference type="InterPro" id="IPR050227">
    <property type="entry name" value="Rab"/>
</dbReference>
<keyword evidence="1" id="KW-0547">Nucleotide-binding</keyword>
<name>L8H772_ACACF</name>
<dbReference type="SUPFAM" id="SSF48403">
    <property type="entry name" value="Ankyrin repeat"/>
    <property type="match status" value="1"/>
</dbReference>
<gene>
    <name evidence="5" type="ORF">ACA1_052540</name>
</gene>
<dbReference type="STRING" id="1257118.L8H772"/>
<evidence type="ECO:0000256" key="1">
    <source>
        <dbReference type="ARBA" id="ARBA00022741"/>
    </source>
</evidence>
<dbReference type="Pfam" id="PF00023">
    <property type="entry name" value="Ank"/>
    <property type="match status" value="2"/>
</dbReference>
<reference evidence="5 6" key="1">
    <citation type="journal article" date="2013" name="Genome Biol.">
        <title>Genome of Acanthamoeba castellanii highlights extensive lateral gene transfer and early evolution of tyrosine kinase signaling.</title>
        <authorList>
            <person name="Clarke M."/>
            <person name="Lohan A.J."/>
            <person name="Liu B."/>
            <person name="Lagkouvardos I."/>
            <person name="Roy S."/>
            <person name="Zafar N."/>
            <person name="Bertelli C."/>
            <person name="Schilde C."/>
            <person name="Kianianmomeni A."/>
            <person name="Burglin T.R."/>
            <person name="Frech C."/>
            <person name="Turcotte B."/>
            <person name="Kopec K.O."/>
            <person name="Synnott J.M."/>
            <person name="Choo C."/>
            <person name="Paponov I."/>
            <person name="Finkler A."/>
            <person name="Soon Heng Tan C."/>
            <person name="Hutchins A.P."/>
            <person name="Weinmeier T."/>
            <person name="Rattei T."/>
            <person name="Chu J.S."/>
            <person name="Gimenez G."/>
            <person name="Irimia M."/>
            <person name="Rigden D.J."/>
            <person name="Fitzpatrick D.A."/>
            <person name="Lorenzo-Morales J."/>
            <person name="Bateman A."/>
            <person name="Chiu C.H."/>
            <person name="Tang P."/>
            <person name="Hegemann P."/>
            <person name="Fromm H."/>
            <person name="Raoult D."/>
            <person name="Greub G."/>
            <person name="Miranda-Saavedra D."/>
            <person name="Chen N."/>
            <person name="Nash P."/>
            <person name="Ginger M.L."/>
            <person name="Horn M."/>
            <person name="Schaap P."/>
            <person name="Caler L."/>
            <person name="Loftus B."/>
        </authorList>
    </citation>
    <scope>NUCLEOTIDE SEQUENCE [LARGE SCALE GENOMIC DNA]</scope>
    <source>
        <strain evidence="5 6">Neff</strain>
    </source>
</reference>
<dbReference type="RefSeq" id="XP_004343966.1">
    <property type="nucleotide sequence ID" value="XM_004343916.1"/>
</dbReference>
<dbReference type="Proteomes" id="UP000011083">
    <property type="component" value="Unassembled WGS sequence"/>
</dbReference>
<dbReference type="SMART" id="SM00175">
    <property type="entry name" value="RAB"/>
    <property type="match status" value="1"/>
</dbReference>
<evidence type="ECO:0000256" key="4">
    <source>
        <dbReference type="PROSITE-ProRule" id="PRU00023"/>
    </source>
</evidence>
<keyword evidence="4" id="KW-0040">ANK repeat</keyword>
<dbReference type="Gene3D" id="3.40.50.300">
    <property type="entry name" value="P-loop containing nucleotide triphosphate hydrolases"/>
    <property type="match status" value="1"/>
</dbReference>
<keyword evidence="2" id="KW-0342">GTP-binding</keyword>
<dbReference type="InterPro" id="IPR002110">
    <property type="entry name" value="Ankyrin_rpt"/>
</dbReference>
<proteinExistence type="predicted"/>
<dbReference type="KEGG" id="acan:ACA1_052540"/>
<dbReference type="PROSITE" id="PS50088">
    <property type="entry name" value="ANK_REPEAT"/>
    <property type="match status" value="1"/>
</dbReference>
<organism evidence="5 6">
    <name type="scientific">Acanthamoeba castellanii (strain ATCC 30010 / Neff)</name>
    <dbReference type="NCBI Taxonomy" id="1257118"/>
    <lineage>
        <taxon>Eukaryota</taxon>
        <taxon>Amoebozoa</taxon>
        <taxon>Discosea</taxon>
        <taxon>Longamoebia</taxon>
        <taxon>Centramoebida</taxon>
        <taxon>Acanthamoebidae</taxon>
        <taxon>Acanthamoeba</taxon>
    </lineage>
</organism>
<dbReference type="OrthoDB" id="3666223at2759"/>
<accession>L8H772</accession>
<dbReference type="Gene3D" id="1.25.40.20">
    <property type="entry name" value="Ankyrin repeat-containing domain"/>
    <property type="match status" value="1"/>
</dbReference>
<dbReference type="PANTHER" id="PTHR47977">
    <property type="entry name" value="RAS-RELATED PROTEIN RAB"/>
    <property type="match status" value="1"/>
</dbReference>
<dbReference type="InterPro" id="IPR001806">
    <property type="entry name" value="Small_GTPase"/>
</dbReference>
<keyword evidence="3" id="KW-0449">Lipoprotein</keyword>
<dbReference type="GO" id="GO:0003924">
    <property type="term" value="F:GTPase activity"/>
    <property type="evidence" value="ECO:0007669"/>
    <property type="project" value="InterPro"/>
</dbReference>
<dbReference type="VEuPathDB" id="AmoebaDB:ACA1_052540"/>
<dbReference type="PROSITE" id="PS50297">
    <property type="entry name" value="ANK_REP_REGION"/>
    <property type="match status" value="1"/>
</dbReference>
<evidence type="ECO:0000256" key="3">
    <source>
        <dbReference type="ARBA" id="ARBA00023288"/>
    </source>
</evidence>
<evidence type="ECO:0000313" key="5">
    <source>
        <dbReference type="EMBL" id="ELR20563.1"/>
    </source>
</evidence>
<dbReference type="GeneID" id="14921428"/>
<keyword evidence="6" id="KW-1185">Reference proteome</keyword>
<sequence>MEEPELLEACASGEVGRVKALLYVRRAAKAEAILVVDSKQRTPLHLAAIHGKNGHMGLCWLLVNLYRRCGVLCKSPASPKQIRKMIRALLTTTGLPIDHQNNAGETPLHLACFKGHLLAAEVLCESGASLHIKSHKALIRSHEARKALQRTSLIKSTRRPSLPISRAQCMKAYAHTKNYKVDVSCAGDVGVGARLKGEQVDDNEVQMRLWLPTPSKRKDRDAVIVCFDCTSASSYATAAACLDALAKRDCIKVLVATKTDLVASRAVDGITALALAEQHQIPFFETSAKQNVNVQLPFRHIAQAWLMQKAAAPHREAAAKKGKQRRGTSGA</sequence>
<dbReference type="SMART" id="SM00173">
    <property type="entry name" value="RAS"/>
    <property type="match status" value="1"/>
</dbReference>
<dbReference type="PROSITE" id="PS51419">
    <property type="entry name" value="RAB"/>
    <property type="match status" value="1"/>
</dbReference>
<dbReference type="SUPFAM" id="SSF52540">
    <property type="entry name" value="P-loop containing nucleoside triphosphate hydrolases"/>
    <property type="match status" value="1"/>
</dbReference>
<evidence type="ECO:0000313" key="6">
    <source>
        <dbReference type="Proteomes" id="UP000011083"/>
    </source>
</evidence>
<dbReference type="Pfam" id="PF00071">
    <property type="entry name" value="Ras"/>
    <property type="match status" value="1"/>
</dbReference>
<dbReference type="EMBL" id="KB007909">
    <property type="protein sequence ID" value="ELR20563.1"/>
    <property type="molecule type" value="Genomic_DNA"/>
</dbReference>
<evidence type="ECO:0000256" key="2">
    <source>
        <dbReference type="ARBA" id="ARBA00023134"/>
    </source>
</evidence>